<sequence length="168" mass="18659">MGSRTERGEWTCHIQDVIFAHRDGTREASLKFGNSQGPQHMHAPGRHQFVDLIANLISKLGSGLTQNNGFNWLYLVMLQNSYESGGGALRPATRSSSVQITLEKLTSVCVGYCWKDLNDEDWELEEVVCSLDPSPIKNYRSALFTFNLFYGLLEQQEGDPGGSSSVKA</sequence>
<evidence type="ECO:0000313" key="2">
    <source>
        <dbReference type="Proteomes" id="UP000316621"/>
    </source>
</evidence>
<organism evidence="1 2">
    <name type="scientific">Papaver somniferum</name>
    <name type="common">Opium poppy</name>
    <dbReference type="NCBI Taxonomy" id="3469"/>
    <lineage>
        <taxon>Eukaryota</taxon>
        <taxon>Viridiplantae</taxon>
        <taxon>Streptophyta</taxon>
        <taxon>Embryophyta</taxon>
        <taxon>Tracheophyta</taxon>
        <taxon>Spermatophyta</taxon>
        <taxon>Magnoliopsida</taxon>
        <taxon>Ranunculales</taxon>
        <taxon>Papaveraceae</taxon>
        <taxon>Papaveroideae</taxon>
        <taxon>Papaver</taxon>
    </lineage>
</organism>
<name>A0A4Y7JQ00_PAPSO</name>
<reference evidence="1 2" key="1">
    <citation type="journal article" date="2018" name="Science">
        <title>The opium poppy genome and morphinan production.</title>
        <authorList>
            <person name="Guo L."/>
            <person name="Winzer T."/>
            <person name="Yang X."/>
            <person name="Li Y."/>
            <person name="Ning Z."/>
            <person name="He Z."/>
            <person name="Teodor R."/>
            <person name="Lu Y."/>
            <person name="Bowser T.A."/>
            <person name="Graham I.A."/>
            <person name="Ye K."/>
        </authorList>
    </citation>
    <scope>NUCLEOTIDE SEQUENCE [LARGE SCALE GENOMIC DNA]</scope>
    <source>
        <strain evidence="2">cv. HN1</strain>
        <tissue evidence="1">Leaves</tissue>
    </source>
</reference>
<accession>A0A4Y7JQ00</accession>
<dbReference type="EMBL" id="CM010719">
    <property type="protein sequence ID" value="RZC63174.1"/>
    <property type="molecule type" value="Genomic_DNA"/>
</dbReference>
<gene>
    <name evidence="1" type="ORF">C5167_024918</name>
</gene>
<dbReference type="Gramene" id="RZC63174">
    <property type="protein sequence ID" value="RZC63174"/>
    <property type="gene ID" value="C5167_024918"/>
</dbReference>
<dbReference type="Proteomes" id="UP000316621">
    <property type="component" value="Chromosome 5"/>
</dbReference>
<keyword evidence="2" id="KW-1185">Reference proteome</keyword>
<protein>
    <submittedName>
        <fullName evidence="1">Uncharacterized protein</fullName>
    </submittedName>
</protein>
<evidence type="ECO:0000313" key="1">
    <source>
        <dbReference type="EMBL" id="RZC63174.1"/>
    </source>
</evidence>
<dbReference type="AlphaFoldDB" id="A0A4Y7JQ00"/>
<proteinExistence type="predicted"/>